<dbReference type="GO" id="GO:0016618">
    <property type="term" value="F:hydroxypyruvate reductase [NAD(P)H] activity"/>
    <property type="evidence" value="ECO:0007669"/>
    <property type="project" value="TreeGrafter"/>
</dbReference>
<dbReference type="InterPro" id="IPR006140">
    <property type="entry name" value="D-isomer_DH_NAD-bd"/>
</dbReference>
<dbReference type="FunFam" id="3.40.50.720:FF:000213">
    <property type="entry name" value="Putative 2-hydroxyacid dehydrogenase"/>
    <property type="match status" value="1"/>
</dbReference>
<protein>
    <submittedName>
        <fullName evidence="7">2-hydroxyacid dehydrogenase</fullName>
    </submittedName>
</protein>
<dbReference type="GO" id="GO:0030267">
    <property type="term" value="F:glyoxylate reductase (NADPH) activity"/>
    <property type="evidence" value="ECO:0007669"/>
    <property type="project" value="TreeGrafter"/>
</dbReference>
<reference evidence="7 8" key="1">
    <citation type="submission" date="2019-06" db="EMBL/GenBank/DDBJ databases">
        <title>New taxonomy in bacterial strain CC-CFT640, isolated from vineyard.</title>
        <authorList>
            <person name="Lin S.-Y."/>
            <person name="Tsai C.-F."/>
            <person name="Young C.-C."/>
        </authorList>
    </citation>
    <scope>NUCLEOTIDE SEQUENCE [LARGE SCALE GENOMIC DNA]</scope>
    <source>
        <strain evidence="7 8">CC-CFT640</strain>
    </source>
</reference>
<comment type="caution">
    <text evidence="7">The sequence shown here is derived from an EMBL/GenBank/DDBJ whole genome shotgun (WGS) entry which is preliminary data.</text>
</comment>
<dbReference type="InterPro" id="IPR036291">
    <property type="entry name" value="NAD(P)-bd_dom_sf"/>
</dbReference>
<accession>A0A5C8PWH1</accession>
<feature type="domain" description="D-isomer specific 2-hydroxyacid dehydrogenase catalytic" evidence="5">
    <location>
        <begin position="24"/>
        <end position="299"/>
    </location>
</feature>
<dbReference type="Gene3D" id="3.40.50.720">
    <property type="entry name" value="NAD(P)-binding Rossmann-like Domain"/>
    <property type="match status" value="2"/>
</dbReference>
<keyword evidence="8" id="KW-1185">Reference proteome</keyword>
<dbReference type="SUPFAM" id="SSF51735">
    <property type="entry name" value="NAD(P)-binding Rossmann-fold domains"/>
    <property type="match status" value="1"/>
</dbReference>
<evidence type="ECO:0000313" key="7">
    <source>
        <dbReference type="EMBL" id="TXL82464.1"/>
    </source>
</evidence>
<dbReference type="CDD" id="cd12156">
    <property type="entry name" value="HPPR"/>
    <property type="match status" value="1"/>
</dbReference>
<gene>
    <name evidence="7" type="ORF">FHP25_01505</name>
</gene>
<proteinExistence type="inferred from homology"/>
<keyword evidence="3" id="KW-0520">NAD</keyword>
<evidence type="ECO:0000256" key="2">
    <source>
        <dbReference type="ARBA" id="ARBA00023002"/>
    </source>
</evidence>
<dbReference type="InterPro" id="IPR050223">
    <property type="entry name" value="D-isomer_2-hydroxyacid_DH"/>
</dbReference>
<dbReference type="GO" id="GO:0051287">
    <property type="term" value="F:NAD binding"/>
    <property type="evidence" value="ECO:0007669"/>
    <property type="project" value="InterPro"/>
</dbReference>
<dbReference type="InterPro" id="IPR006139">
    <property type="entry name" value="D-isomer_2_OHA_DH_cat_dom"/>
</dbReference>
<dbReference type="AlphaFoldDB" id="A0A5C8PWH1"/>
<keyword evidence="1" id="KW-0521">NADP</keyword>
<dbReference type="SUPFAM" id="SSF52283">
    <property type="entry name" value="Formate/glycerate dehydrogenase catalytic domain-like"/>
    <property type="match status" value="1"/>
</dbReference>
<dbReference type="GO" id="GO:0005829">
    <property type="term" value="C:cytosol"/>
    <property type="evidence" value="ECO:0007669"/>
    <property type="project" value="TreeGrafter"/>
</dbReference>
<comment type="similarity">
    <text evidence="4">Belongs to the D-isomer specific 2-hydroxyacid dehydrogenase family.</text>
</comment>
<sequence>MAALDDAFIVHRLWQAPDGGAFLAAIAGRVRGAATTGATGLKGDLIERLPRLEVVASYGVGTDAIDLATCRRRGIGVSNTPDVLTAEVADFAMTLLLASARRVPQADAYVRRGDYERDGKDQYPLTRRVRGKKVGIVGLGQIGQAFASLCLAFGMDVAWYGPRPKPGVPYRHVEDLAQLAGQVDYLVLTCKGGAETAGLVDAAVLEALGAKGTLVNVARGSVVDEAALVAALQDGTLGAAALDVYADEPNVPAALIAMDNVVLQPHVASGTVETRGAMGQLVVDNLKSWFGHGRLLTPVA</sequence>
<evidence type="ECO:0000259" key="5">
    <source>
        <dbReference type="Pfam" id="PF00389"/>
    </source>
</evidence>
<keyword evidence="2 4" id="KW-0560">Oxidoreductase</keyword>
<evidence type="ECO:0000313" key="8">
    <source>
        <dbReference type="Proteomes" id="UP000321638"/>
    </source>
</evidence>
<dbReference type="PANTHER" id="PTHR10996">
    <property type="entry name" value="2-HYDROXYACID DEHYDROGENASE-RELATED"/>
    <property type="match status" value="1"/>
</dbReference>
<evidence type="ECO:0000256" key="3">
    <source>
        <dbReference type="ARBA" id="ARBA00023027"/>
    </source>
</evidence>
<dbReference type="Pfam" id="PF02826">
    <property type="entry name" value="2-Hacid_dh_C"/>
    <property type="match status" value="1"/>
</dbReference>
<name>A0A5C8PWH1_9HYPH</name>
<dbReference type="EMBL" id="VDUZ01000001">
    <property type="protein sequence ID" value="TXL82464.1"/>
    <property type="molecule type" value="Genomic_DNA"/>
</dbReference>
<dbReference type="Proteomes" id="UP000321638">
    <property type="component" value="Unassembled WGS sequence"/>
</dbReference>
<feature type="domain" description="D-isomer specific 2-hydroxyacid dehydrogenase NAD-binding" evidence="6">
    <location>
        <begin position="93"/>
        <end position="268"/>
    </location>
</feature>
<evidence type="ECO:0000256" key="4">
    <source>
        <dbReference type="RuleBase" id="RU003719"/>
    </source>
</evidence>
<organism evidence="7 8">
    <name type="scientific">Vineibacter terrae</name>
    <dbReference type="NCBI Taxonomy" id="2586908"/>
    <lineage>
        <taxon>Bacteria</taxon>
        <taxon>Pseudomonadati</taxon>
        <taxon>Pseudomonadota</taxon>
        <taxon>Alphaproteobacteria</taxon>
        <taxon>Hyphomicrobiales</taxon>
        <taxon>Vineibacter</taxon>
    </lineage>
</organism>
<evidence type="ECO:0000256" key="1">
    <source>
        <dbReference type="ARBA" id="ARBA00022857"/>
    </source>
</evidence>
<dbReference type="OrthoDB" id="9793626at2"/>
<dbReference type="Pfam" id="PF00389">
    <property type="entry name" value="2-Hacid_dh"/>
    <property type="match status" value="1"/>
</dbReference>
<evidence type="ECO:0000259" key="6">
    <source>
        <dbReference type="Pfam" id="PF02826"/>
    </source>
</evidence>
<dbReference type="PANTHER" id="PTHR10996:SF178">
    <property type="entry name" value="2-HYDROXYACID DEHYDROGENASE YGL185C-RELATED"/>
    <property type="match status" value="1"/>
</dbReference>